<reference evidence="2 3" key="1">
    <citation type="submission" date="2021-06" db="EMBL/GenBank/DDBJ databases">
        <title>Caerostris darwini draft genome.</title>
        <authorList>
            <person name="Kono N."/>
            <person name="Arakawa K."/>
        </authorList>
    </citation>
    <scope>NUCLEOTIDE SEQUENCE [LARGE SCALE GENOMIC DNA]</scope>
</reference>
<protein>
    <recommendedName>
        <fullName evidence="4">Secreted protein</fullName>
    </recommendedName>
</protein>
<accession>A0AAV4WEF6</accession>
<dbReference type="Proteomes" id="UP001054837">
    <property type="component" value="Unassembled WGS sequence"/>
</dbReference>
<evidence type="ECO:0000313" key="2">
    <source>
        <dbReference type="EMBL" id="GIY80753.1"/>
    </source>
</evidence>
<evidence type="ECO:0000256" key="1">
    <source>
        <dbReference type="SAM" id="MobiDB-lite"/>
    </source>
</evidence>
<evidence type="ECO:0000313" key="3">
    <source>
        <dbReference type="Proteomes" id="UP001054837"/>
    </source>
</evidence>
<name>A0AAV4WEF6_9ARAC</name>
<keyword evidence="3" id="KW-1185">Reference proteome</keyword>
<comment type="caution">
    <text evidence="2">The sequence shown here is derived from an EMBL/GenBank/DDBJ whole genome shotgun (WGS) entry which is preliminary data.</text>
</comment>
<evidence type="ECO:0008006" key="4">
    <source>
        <dbReference type="Google" id="ProtNLM"/>
    </source>
</evidence>
<gene>
    <name evidence="2" type="ORF">CDAR_368331</name>
</gene>
<dbReference type="AlphaFoldDB" id="A0AAV4WEF6"/>
<proteinExistence type="predicted"/>
<feature type="compositionally biased region" description="Basic residues" evidence="1">
    <location>
        <begin position="83"/>
        <end position="97"/>
    </location>
</feature>
<feature type="compositionally biased region" description="Polar residues" evidence="1">
    <location>
        <begin position="67"/>
        <end position="82"/>
    </location>
</feature>
<feature type="region of interest" description="Disordered" evidence="1">
    <location>
        <begin position="67"/>
        <end position="97"/>
    </location>
</feature>
<sequence>MSCLVVTPLFISRGVVKFVHSIPLDVIPFETYTEQYYGVQYCTSPVRTSTGRHVFLVLRQIVNRRTSSINNDPPIFTNSRSQSTRKKRGLNRHVPLR</sequence>
<dbReference type="EMBL" id="BPLQ01014549">
    <property type="protein sequence ID" value="GIY80753.1"/>
    <property type="molecule type" value="Genomic_DNA"/>
</dbReference>
<organism evidence="2 3">
    <name type="scientific">Caerostris darwini</name>
    <dbReference type="NCBI Taxonomy" id="1538125"/>
    <lineage>
        <taxon>Eukaryota</taxon>
        <taxon>Metazoa</taxon>
        <taxon>Ecdysozoa</taxon>
        <taxon>Arthropoda</taxon>
        <taxon>Chelicerata</taxon>
        <taxon>Arachnida</taxon>
        <taxon>Araneae</taxon>
        <taxon>Araneomorphae</taxon>
        <taxon>Entelegynae</taxon>
        <taxon>Araneoidea</taxon>
        <taxon>Araneidae</taxon>
        <taxon>Caerostris</taxon>
    </lineage>
</organism>